<keyword evidence="3" id="KW-1185">Reference proteome</keyword>
<feature type="region of interest" description="Disordered" evidence="1">
    <location>
        <begin position="1"/>
        <end position="38"/>
    </location>
</feature>
<organism evidence="2 3">
    <name type="scientific">Ephemerocybe angulata</name>
    <dbReference type="NCBI Taxonomy" id="980116"/>
    <lineage>
        <taxon>Eukaryota</taxon>
        <taxon>Fungi</taxon>
        <taxon>Dikarya</taxon>
        <taxon>Basidiomycota</taxon>
        <taxon>Agaricomycotina</taxon>
        <taxon>Agaricomycetes</taxon>
        <taxon>Agaricomycetidae</taxon>
        <taxon>Agaricales</taxon>
        <taxon>Agaricineae</taxon>
        <taxon>Psathyrellaceae</taxon>
        <taxon>Ephemerocybe</taxon>
    </lineage>
</organism>
<evidence type="ECO:0000256" key="1">
    <source>
        <dbReference type="SAM" id="MobiDB-lite"/>
    </source>
</evidence>
<proteinExistence type="predicted"/>
<gene>
    <name evidence="2" type="ORF">DFP72DRAFT_988690</name>
</gene>
<dbReference type="InterPro" id="IPR043136">
    <property type="entry name" value="B30.2/SPRY_sf"/>
</dbReference>
<comment type="caution">
    <text evidence="2">The sequence shown here is derived from an EMBL/GenBank/DDBJ whole genome shotgun (WGS) entry which is preliminary data.</text>
</comment>
<dbReference type="EMBL" id="JACGCI010000014">
    <property type="protein sequence ID" value="KAF6759981.1"/>
    <property type="molecule type" value="Genomic_DNA"/>
</dbReference>
<reference evidence="2 3" key="1">
    <citation type="submission" date="2020-07" db="EMBL/GenBank/DDBJ databases">
        <title>Comparative genomics of pyrophilous fungi reveals a link between fire events and developmental genes.</title>
        <authorList>
            <consortium name="DOE Joint Genome Institute"/>
            <person name="Steindorff A.S."/>
            <person name="Carver A."/>
            <person name="Calhoun S."/>
            <person name="Stillman K."/>
            <person name="Liu H."/>
            <person name="Lipzen A."/>
            <person name="Pangilinan J."/>
            <person name="Labutti K."/>
            <person name="Bruns T.D."/>
            <person name="Grigoriev I.V."/>
        </authorList>
    </citation>
    <scope>NUCLEOTIDE SEQUENCE [LARGE SCALE GENOMIC DNA]</scope>
    <source>
        <strain evidence="2 3">CBS 144469</strain>
    </source>
</reference>
<dbReference type="Gene3D" id="2.60.120.920">
    <property type="match status" value="1"/>
</dbReference>
<dbReference type="OrthoDB" id="258495at2759"/>
<protein>
    <submittedName>
        <fullName evidence="2">Endosome protein</fullName>
    </submittedName>
</protein>
<feature type="region of interest" description="Disordered" evidence="1">
    <location>
        <begin position="65"/>
        <end position="86"/>
    </location>
</feature>
<sequence length="311" mass="34077">MGSGRCKGSDVKGSQESIGGAPRSVNAEGDRYTTSGSNGELEALCHSRAKVGFLDSLTGKLKDLSHHDHDHAQGAGSSTDAPLPEWSAAPKISHKSGKWNEAPKEEYQAGENFCNEYPPLAPHLLPSDLWPTTPRFLGHIQEAVDTKGGPAVTTVTATPKCKDTCLLSDMPILVGLAVCRPYPEWRMPGWNRLSAGLHLDDLRKFFEDPDGGHDYAEGLISSISPWDTIGCGYEFASGNLFYTYTGLRLPNAFSGLYIPQNQHDVFAAIGVEDKCQFQVFRWKEGNEWAWRVEDHVRRLSGSSPAMTRRSA</sequence>
<name>A0A8H6MCE2_9AGAR</name>
<dbReference type="Proteomes" id="UP000521943">
    <property type="component" value="Unassembled WGS sequence"/>
</dbReference>
<dbReference type="AlphaFoldDB" id="A0A8H6MCE2"/>
<accession>A0A8H6MCE2</accession>
<evidence type="ECO:0000313" key="3">
    <source>
        <dbReference type="Proteomes" id="UP000521943"/>
    </source>
</evidence>
<evidence type="ECO:0000313" key="2">
    <source>
        <dbReference type="EMBL" id="KAF6759981.1"/>
    </source>
</evidence>